<dbReference type="Pfam" id="PF06985">
    <property type="entry name" value="HET"/>
    <property type="match status" value="1"/>
</dbReference>
<evidence type="ECO:0000259" key="1">
    <source>
        <dbReference type="Pfam" id="PF06985"/>
    </source>
</evidence>
<protein>
    <recommendedName>
        <fullName evidence="1">Heterokaryon incompatibility domain-containing protein</fullName>
    </recommendedName>
</protein>
<dbReference type="EMBL" id="JPDN02000001">
    <property type="protein sequence ID" value="PON30777.1"/>
    <property type="molecule type" value="Genomic_DNA"/>
</dbReference>
<dbReference type="Proteomes" id="UP000054821">
    <property type="component" value="Unassembled WGS sequence"/>
</dbReference>
<dbReference type="PANTHER" id="PTHR33112:SF13">
    <property type="entry name" value="HETEROKARYON INCOMPATIBILITY DOMAIN-CONTAINING PROTEIN"/>
    <property type="match status" value="1"/>
</dbReference>
<dbReference type="RefSeq" id="XP_018657626.2">
    <property type="nucleotide sequence ID" value="XM_018809149.2"/>
</dbReference>
<dbReference type="PANTHER" id="PTHR33112">
    <property type="entry name" value="DOMAIN PROTEIN, PUTATIVE-RELATED"/>
    <property type="match status" value="1"/>
</dbReference>
<evidence type="ECO:0000313" key="2">
    <source>
        <dbReference type="EMBL" id="PON30777.1"/>
    </source>
</evidence>
<name>A0A2P5A2L4_9HYPO</name>
<dbReference type="GeneID" id="29989232"/>
<dbReference type="InterPro" id="IPR010730">
    <property type="entry name" value="HET"/>
</dbReference>
<sequence length="692" mass="79240">MRLAIEFTSNDLEHAALAKKCRFCSIMLQGILLMQDETWSFTVDTSAINAYAFSGDTLFLEIYFLKEKPRLVLEIFSDIACPDPMLWKAIWPRPTPSGYPLSKQAIEWVKTKMQECSNDHICHSLELSPLPDRILSFKASLEGKITVCVTEPKKTLGKYATLSHRWGLNHNFVTTIANLGGRIKDISWNELPKTFQDAVRFCLELDISYLWIDALCIVQDDPRDWEIQSAKMADIYHLSYLTLAATWSDCNSAGCFSSQSAEYVEHSLEVTDSTRDTYRLKVRRKHSHWATNPTAIPTKDNPLLSRAWVFQERVLSPRVLHFCLQEMIWECCEHTICECGGLSNTLTLKSLFAIATELKVSNLQPEDESGRSRREDAIQSVISRVNERQSIGRIDPDFDEVDDQLESRERRIGASRELALNAHNHRVKEAFVPIKQWHDIVEHYSKLNLTKRTDRLPALSGLAHRMAPFLGAYHAGLWRSSLFLDLAWRADRTSGYRSQEYIGPSWSWVSVNTGVRYFNLEDLWLLPRQSFVHNTGRHRGESSYRRPIIRSLQVTAKGKNYYGEISSAVLAVLGLLRPARLFVDQHSLPSMDMATFELEIELSSASSCKVPSIRLPFSADYILEDEVRGKPRNLFIFALFPRVCLVLSKTPQRKGKLSAYQRVGIIQLTEQFESRYGIDWLSGAQYREIVII</sequence>
<comment type="caution">
    <text evidence="2">The sequence shown here is derived from an EMBL/GenBank/DDBJ whole genome shotgun (WGS) entry which is preliminary data.</text>
</comment>
<reference evidence="2 3" key="1">
    <citation type="journal article" date="2016" name="Genome Announc.">
        <title>Draft Whole-Genome Sequence of Trichoderma gamsii T6085, a Promising Biocontrol Agent of Fusarium Head Blight on Wheat.</title>
        <authorList>
            <person name="Baroncelli R."/>
            <person name="Zapparata A."/>
            <person name="Piaggeschi G."/>
            <person name="Sarrocco S."/>
            <person name="Vannacci G."/>
        </authorList>
    </citation>
    <scope>NUCLEOTIDE SEQUENCE [LARGE SCALE GENOMIC DNA]</scope>
    <source>
        <strain evidence="2 3">T6085</strain>
    </source>
</reference>
<feature type="domain" description="Heterokaryon incompatibility" evidence="1">
    <location>
        <begin position="159"/>
        <end position="312"/>
    </location>
</feature>
<evidence type="ECO:0000313" key="3">
    <source>
        <dbReference type="Proteomes" id="UP000054821"/>
    </source>
</evidence>
<keyword evidence="3" id="KW-1185">Reference proteome</keyword>
<proteinExistence type="predicted"/>
<dbReference type="STRING" id="398673.A0A2P5A2L4"/>
<gene>
    <name evidence="2" type="ORF">TGAM01_v200197</name>
</gene>
<accession>A0A2P5A2L4</accession>
<dbReference type="AlphaFoldDB" id="A0A2P5A2L4"/>
<organism evidence="2 3">
    <name type="scientific">Trichoderma gamsii</name>
    <dbReference type="NCBI Taxonomy" id="398673"/>
    <lineage>
        <taxon>Eukaryota</taxon>
        <taxon>Fungi</taxon>
        <taxon>Dikarya</taxon>
        <taxon>Ascomycota</taxon>
        <taxon>Pezizomycotina</taxon>
        <taxon>Sordariomycetes</taxon>
        <taxon>Hypocreomycetidae</taxon>
        <taxon>Hypocreales</taxon>
        <taxon>Hypocreaceae</taxon>
        <taxon>Trichoderma</taxon>
    </lineage>
</organism>